<dbReference type="eggNOG" id="ENOG502SH4K">
    <property type="taxonomic scope" value="Eukaryota"/>
</dbReference>
<name>M7SQT9_EUTLA</name>
<dbReference type="OrthoDB" id="5422068at2759"/>
<evidence type="ECO:0000256" key="3">
    <source>
        <dbReference type="ARBA" id="ARBA00022833"/>
    </source>
</evidence>
<dbReference type="GO" id="GO:0046872">
    <property type="term" value="F:metal ion binding"/>
    <property type="evidence" value="ECO:0007669"/>
    <property type="project" value="UniProtKB-KW"/>
</dbReference>
<dbReference type="InterPro" id="IPR011057">
    <property type="entry name" value="Mss4-like_sf"/>
</dbReference>
<sequence>MAVPENLIPAFNRDKVPTPGDGDTQTFTARCHCQSVQFSVTLPKSILPLNAYICCCGICRLTHGSFGSFHITLPLGFGPEWTNGKINYSVYKTPGGTGQRFFCSTCGAHSGHYEPWINQWVLPASLFDQKFWEFNHYAFPKAARDGGILSWLPEVAGKELTQVTFEHDQPPEYTLETGADGEERLRAECHCGGVSFTIPRPSKAILEDEYMKMYVSPKDPKKWKAFLDFCRDCRVLSGAHFIPWIMVPRVVLEPEMPADLRLGTMKTYASSGWNTRGFCGVCGATVALRNKSRMPTDQQMVLNIAMGILRAPEGVRAENWVTWRTGAPAFAGPEDTATKFDPEFVKAAVEGHRKWGVETHGEAIDFPVI</sequence>
<comment type="similarity">
    <text evidence="1">Belongs to the Gfa family.</text>
</comment>
<dbReference type="PROSITE" id="PS51891">
    <property type="entry name" value="CENP_V_GFA"/>
    <property type="match status" value="1"/>
</dbReference>
<dbReference type="OMA" id="RSNDENY"/>
<dbReference type="KEGG" id="ela:UCREL1_6141"/>
<evidence type="ECO:0000313" key="6">
    <source>
        <dbReference type="EMBL" id="EMR66863.1"/>
    </source>
</evidence>
<evidence type="ECO:0000256" key="2">
    <source>
        <dbReference type="ARBA" id="ARBA00022723"/>
    </source>
</evidence>
<dbReference type="GO" id="GO:0016846">
    <property type="term" value="F:carbon-sulfur lyase activity"/>
    <property type="evidence" value="ECO:0007669"/>
    <property type="project" value="InterPro"/>
</dbReference>
<protein>
    <submittedName>
        <fullName evidence="6">Putative duf636 domain protein</fullName>
    </submittedName>
</protein>
<keyword evidence="3" id="KW-0862">Zinc</keyword>
<evidence type="ECO:0000256" key="1">
    <source>
        <dbReference type="ARBA" id="ARBA00005495"/>
    </source>
</evidence>
<evidence type="ECO:0000256" key="4">
    <source>
        <dbReference type="ARBA" id="ARBA00023239"/>
    </source>
</evidence>
<dbReference type="PANTHER" id="PTHR33337">
    <property type="entry name" value="GFA DOMAIN-CONTAINING PROTEIN"/>
    <property type="match status" value="1"/>
</dbReference>
<dbReference type="Gene3D" id="3.90.1590.10">
    <property type="entry name" value="glutathione-dependent formaldehyde- activating enzyme (gfa)"/>
    <property type="match status" value="2"/>
</dbReference>
<organism evidence="6 7">
    <name type="scientific">Eutypa lata (strain UCR-EL1)</name>
    <name type="common">Grapevine dieback disease fungus</name>
    <name type="synonym">Eutypa armeniacae</name>
    <dbReference type="NCBI Taxonomy" id="1287681"/>
    <lineage>
        <taxon>Eukaryota</taxon>
        <taxon>Fungi</taxon>
        <taxon>Dikarya</taxon>
        <taxon>Ascomycota</taxon>
        <taxon>Pezizomycotina</taxon>
        <taxon>Sordariomycetes</taxon>
        <taxon>Xylariomycetidae</taxon>
        <taxon>Xylariales</taxon>
        <taxon>Diatrypaceae</taxon>
        <taxon>Eutypa</taxon>
    </lineage>
</organism>
<dbReference type="HOGENOM" id="CLU_038839_1_0_1"/>
<evidence type="ECO:0000259" key="5">
    <source>
        <dbReference type="PROSITE" id="PS51891"/>
    </source>
</evidence>
<gene>
    <name evidence="6" type="ORF">UCREL1_6141</name>
</gene>
<feature type="domain" description="CENP-V/GFA" evidence="5">
    <location>
        <begin position="27"/>
        <end position="133"/>
    </location>
</feature>
<dbReference type="Proteomes" id="UP000012174">
    <property type="component" value="Unassembled WGS sequence"/>
</dbReference>
<dbReference type="InterPro" id="IPR006913">
    <property type="entry name" value="CENP-V/GFA"/>
</dbReference>
<keyword evidence="4" id="KW-0456">Lyase</keyword>
<dbReference type="AlphaFoldDB" id="M7SQT9"/>
<evidence type="ECO:0000313" key="7">
    <source>
        <dbReference type="Proteomes" id="UP000012174"/>
    </source>
</evidence>
<accession>M7SQT9</accession>
<proteinExistence type="inferred from homology"/>
<keyword evidence="7" id="KW-1185">Reference proteome</keyword>
<dbReference type="Pfam" id="PF04828">
    <property type="entry name" value="GFA"/>
    <property type="match status" value="2"/>
</dbReference>
<dbReference type="EMBL" id="KB706577">
    <property type="protein sequence ID" value="EMR66863.1"/>
    <property type="molecule type" value="Genomic_DNA"/>
</dbReference>
<keyword evidence="2" id="KW-0479">Metal-binding</keyword>
<dbReference type="SUPFAM" id="SSF51316">
    <property type="entry name" value="Mss4-like"/>
    <property type="match status" value="2"/>
</dbReference>
<reference evidence="7" key="1">
    <citation type="journal article" date="2013" name="Genome Announc.">
        <title>Draft genome sequence of the grapevine dieback fungus Eutypa lata UCR-EL1.</title>
        <authorList>
            <person name="Blanco-Ulate B."/>
            <person name="Rolshausen P.E."/>
            <person name="Cantu D."/>
        </authorList>
    </citation>
    <scope>NUCLEOTIDE SEQUENCE [LARGE SCALE GENOMIC DNA]</scope>
    <source>
        <strain evidence="7">UCR-EL1</strain>
    </source>
</reference>
<dbReference type="PANTHER" id="PTHR33337:SF31">
    <property type="entry name" value="DUF636 DOMAIN PROTEIN (AFU_ORTHOLOGUE AFUA_2G12650)"/>
    <property type="match status" value="1"/>
</dbReference>